<evidence type="ECO:0000256" key="1">
    <source>
        <dbReference type="ARBA" id="ARBA00010641"/>
    </source>
</evidence>
<dbReference type="NCBIfam" id="TIGR02937">
    <property type="entry name" value="sigma70-ECF"/>
    <property type="match status" value="1"/>
</dbReference>
<gene>
    <name evidence="7" type="ORF">CA983_42875</name>
</gene>
<dbReference type="Pfam" id="PF08281">
    <property type="entry name" value="Sigma70_r4_2"/>
    <property type="match status" value="1"/>
</dbReference>
<dbReference type="CDD" id="cd06171">
    <property type="entry name" value="Sigma70_r4"/>
    <property type="match status" value="1"/>
</dbReference>
<protein>
    <submittedName>
        <fullName evidence="7">RNA polymerase subunit sigma-24</fullName>
    </submittedName>
</protein>
<dbReference type="GO" id="GO:0016987">
    <property type="term" value="F:sigma factor activity"/>
    <property type="evidence" value="ECO:0007669"/>
    <property type="project" value="UniProtKB-KW"/>
</dbReference>
<keyword evidence="2" id="KW-0805">Transcription regulation</keyword>
<dbReference type="InterPro" id="IPR014284">
    <property type="entry name" value="RNA_pol_sigma-70_dom"/>
</dbReference>
<dbReference type="Gene3D" id="1.10.10.10">
    <property type="entry name" value="Winged helix-like DNA-binding domain superfamily/Winged helix DNA-binding domain"/>
    <property type="match status" value="1"/>
</dbReference>
<evidence type="ECO:0000256" key="4">
    <source>
        <dbReference type="ARBA" id="ARBA00023125"/>
    </source>
</evidence>
<evidence type="ECO:0000256" key="5">
    <source>
        <dbReference type="ARBA" id="ARBA00023163"/>
    </source>
</evidence>
<dbReference type="InterPro" id="IPR013324">
    <property type="entry name" value="RNA_pol_sigma_r3/r4-like"/>
</dbReference>
<dbReference type="EMBL" id="NGFN01000631">
    <property type="protein sequence ID" value="OUC81719.1"/>
    <property type="molecule type" value="Genomic_DNA"/>
</dbReference>
<dbReference type="InterPro" id="IPR036388">
    <property type="entry name" value="WH-like_DNA-bd_sf"/>
</dbReference>
<feature type="domain" description="RNA polymerase sigma factor 70 region 4 type 2" evidence="6">
    <location>
        <begin position="113"/>
        <end position="163"/>
    </location>
</feature>
<dbReference type="Gene3D" id="1.10.1740.10">
    <property type="match status" value="1"/>
</dbReference>
<keyword evidence="8" id="KW-1185">Reference proteome</keyword>
<keyword evidence="5" id="KW-0804">Transcription</keyword>
<dbReference type="SUPFAM" id="SSF88946">
    <property type="entry name" value="Sigma2 domain of RNA polymerase sigma factors"/>
    <property type="match status" value="1"/>
</dbReference>
<dbReference type="SUPFAM" id="SSF88659">
    <property type="entry name" value="Sigma3 and sigma4 domains of RNA polymerase sigma factors"/>
    <property type="match status" value="1"/>
</dbReference>
<dbReference type="InterPro" id="IPR013325">
    <property type="entry name" value="RNA_pol_sigma_r2"/>
</dbReference>
<reference evidence="7 8" key="1">
    <citation type="submission" date="2017-05" db="EMBL/GenBank/DDBJ databases">
        <title>Biotechnological potential of actinobacteria isolated from South African environments.</title>
        <authorList>
            <person name="Le Roes-Hill M."/>
            <person name="Prins A."/>
            <person name="Durrell K.A."/>
        </authorList>
    </citation>
    <scope>NUCLEOTIDE SEQUENCE [LARGE SCALE GENOMIC DNA]</scope>
    <source>
        <strain evidence="7 8">HMC13</strain>
    </source>
</reference>
<dbReference type="PANTHER" id="PTHR43133:SF8">
    <property type="entry name" value="RNA POLYMERASE SIGMA FACTOR HI_1459-RELATED"/>
    <property type="match status" value="1"/>
</dbReference>
<evidence type="ECO:0000313" key="8">
    <source>
        <dbReference type="Proteomes" id="UP000195105"/>
    </source>
</evidence>
<name>A0A243QHX1_9ACTN</name>
<dbReference type="GO" id="GO:0003677">
    <property type="term" value="F:DNA binding"/>
    <property type="evidence" value="ECO:0007669"/>
    <property type="project" value="UniProtKB-KW"/>
</dbReference>
<evidence type="ECO:0000259" key="6">
    <source>
        <dbReference type="Pfam" id="PF08281"/>
    </source>
</evidence>
<evidence type="ECO:0000256" key="3">
    <source>
        <dbReference type="ARBA" id="ARBA00023082"/>
    </source>
</evidence>
<dbReference type="InterPro" id="IPR013249">
    <property type="entry name" value="RNA_pol_sigma70_r4_t2"/>
</dbReference>
<proteinExistence type="inferred from homology"/>
<keyword evidence="3" id="KW-0731">Sigma factor</keyword>
<dbReference type="AlphaFoldDB" id="A0A243QHX1"/>
<comment type="caution">
    <text evidence="7">The sequence shown here is derived from an EMBL/GenBank/DDBJ whole genome shotgun (WGS) entry which is preliminary data.</text>
</comment>
<dbReference type="GO" id="GO:0006352">
    <property type="term" value="P:DNA-templated transcription initiation"/>
    <property type="evidence" value="ECO:0007669"/>
    <property type="project" value="InterPro"/>
</dbReference>
<dbReference type="Proteomes" id="UP000195105">
    <property type="component" value="Unassembled WGS sequence"/>
</dbReference>
<evidence type="ECO:0000256" key="2">
    <source>
        <dbReference type="ARBA" id="ARBA00023015"/>
    </source>
</evidence>
<evidence type="ECO:0000313" key="7">
    <source>
        <dbReference type="EMBL" id="OUC81719.1"/>
    </source>
</evidence>
<accession>A0A243QHX1</accession>
<keyword evidence="4" id="KW-0238">DNA-binding</keyword>
<dbReference type="InterPro" id="IPR039425">
    <property type="entry name" value="RNA_pol_sigma-70-like"/>
</dbReference>
<sequence>MAQWPDATRVSYWAFHADRRQSYMSFAYLQLGSDADTEEAVDATFDSVMGKWHQMLEMEHLEAYAWAILKNRIKDQQRKRQRRPEPMDIAAFEAALRDASDDPFDGLVDAITLYSATRRLSERQRDLIVLCYGLGYTSVEAAALLGLEEATVRSHLCQARRRLARLLQADYSNRADEGEKTT</sequence>
<organism evidence="7 8">
    <name type="scientific">Streptomyces swartbergensis</name>
    <dbReference type="NCBI Taxonomy" id="487165"/>
    <lineage>
        <taxon>Bacteria</taxon>
        <taxon>Bacillati</taxon>
        <taxon>Actinomycetota</taxon>
        <taxon>Actinomycetes</taxon>
        <taxon>Kitasatosporales</taxon>
        <taxon>Streptomycetaceae</taxon>
        <taxon>Streptomyces</taxon>
    </lineage>
</organism>
<dbReference type="PANTHER" id="PTHR43133">
    <property type="entry name" value="RNA POLYMERASE ECF-TYPE SIGMA FACTO"/>
    <property type="match status" value="1"/>
</dbReference>
<comment type="similarity">
    <text evidence="1">Belongs to the sigma-70 factor family. ECF subfamily.</text>
</comment>